<keyword evidence="1" id="KW-1133">Transmembrane helix</keyword>
<dbReference type="EMBL" id="CP042905">
    <property type="protein sequence ID" value="QEE18047.1"/>
    <property type="molecule type" value="Genomic_DNA"/>
</dbReference>
<proteinExistence type="predicted"/>
<reference evidence="2 3" key="1">
    <citation type="journal article" date="2020" name="Nature">
        <title>Isolation of an archaeon at the prokaryote-eukaryote interface.</title>
        <authorList>
            <person name="Imachi H."/>
            <person name="Nobu M.K."/>
            <person name="Nakahara N."/>
            <person name="Morono Y."/>
            <person name="Ogawara M."/>
            <person name="Takaki Y."/>
            <person name="Takano Y."/>
            <person name="Uematsu K."/>
            <person name="Ikuta T."/>
            <person name="Ito M."/>
            <person name="Matsui Y."/>
            <person name="Miyazaki M."/>
            <person name="Murata K."/>
            <person name="Saito Y."/>
            <person name="Sakai S."/>
            <person name="Song C."/>
            <person name="Tasumi E."/>
            <person name="Yamanaka Y."/>
            <person name="Yamaguchi T."/>
            <person name="Kamagata Y."/>
            <person name="Tamaki H."/>
            <person name="Takai K."/>
        </authorList>
    </citation>
    <scope>NUCLEOTIDE SEQUENCE [LARGE SCALE GENOMIC DNA]</scope>
    <source>
        <strain evidence="2 3">MK-D1</strain>
    </source>
</reference>
<dbReference type="AlphaFoldDB" id="A0A5B9DH94"/>
<feature type="transmembrane region" description="Helical" evidence="1">
    <location>
        <begin position="175"/>
        <end position="196"/>
    </location>
</feature>
<accession>A0A5B9DH94</accession>
<dbReference type="RefSeq" id="WP_147664962.1">
    <property type="nucleotide sequence ID" value="NZ_CP042905.2"/>
</dbReference>
<keyword evidence="1" id="KW-0472">Membrane</keyword>
<keyword evidence="3" id="KW-1185">Reference proteome</keyword>
<dbReference type="GeneID" id="41331849"/>
<reference evidence="2 3" key="2">
    <citation type="journal article" date="2024" name="Int. J. Syst. Evol. Microbiol.">
        <title>Promethearchaeum syntrophicum gen. nov., sp. nov., an anaerobic, obligately syntrophic archaeon, the first isolate of the lineage 'Asgard' archaea, and proposal of the new archaeal phylum Promethearchaeota phyl. nov. and kingdom Promethearchaeati regn. nov.</title>
        <authorList>
            <person name="Imachi H."/>
            <person name="Nobu M.K."/>
            <person name="Kato S."/>
            <person name="Takaki Y."/>
            <person name="Miyazaki M."/>
            <person name="Miyata M."/>
            <person name="Ogawara M."/>
            <person name="Saito Y."/>
            <person name="Sakai S."/>
            <person name="Tahara Y.O."/>
            <person name="Takano Y."/>
            <person name="Tasumi E."/>
            <person name="Uematsu K."/>
            <person name="Yoshimura T."/>
            <person name="Itoh T."/>
            <person name="Ohkuma M."/>
            <person name="Takai K."/>
        </authorList>
    </citation>
    <scope>NUCLEOTIDE SEQUENCE [LARGE SCALE GENOMIC DNA]</scope>
    <source>
        <strain evidence="2 3">MK-D1</strain>
    </source>
</reference>
<dbReference type="KEGG" id="psyt:DSAG12_03885"/>
<protein>
    <submittedName>
        <fullName evidence="2">Uncharacterized protein</fullName>
    </submittedName>
</protein>
<dbReference type="Proteomes" id="UP000321408">
    <property type="component" value="Chromosome"/>
</dbReference>
<feature type="transmembrane region" description="Helical" evidence="1">
    <location>
        <begin position="134"/>
        <end position="163"/>
    </location>
</feature>
<evidence type="ECO:0000313" key="3">
    <source>
        <dbReference type="Proteomes" id="UP000321408"/>
    </source>
</evidence>
<name>A0A5B9DH94_9ARCH</name>
<evidence type="ECO:0000256" key="1">
    <source>
        <dbReference type="SAM" id="Phobius"/>
    </source>
</evidence>
<organism evidence="2 3">
    <name type="scientific">Promethearchaeum syntrophicum</name>
    <dbReference type="NCBI Taxonomy" id="2594042"/>
    <lineage>
        <taxon>Archaea</taxon>
        <taxon>Promethearchaeati</taxon>
        <taxon>Promethearchaeota</taxon>
        <taxon>Promethearchaeia</taxon>
        <taxon>Promethearchaeales</taxon>
        <taxon>Promethearchaeaceae</taxon>
        <taxon>Promethearchaeum</taxon>
    </lineage>
</organism>
<feature type="transmembrane region" description="Helical" evidence="1">
    <location>
        <begin position="61"/>
        <end position="83"/>
    </location>
</feature>
<sequence length="213" mass="24776">MIDNSVSNFDLIYPKESKLNNNPEKMFIFSVLTYFIVIGLFLILSASGVVEFIPNYESSRIIILVFAISWNSAILIIIVGLLINSNKNIKINSENFNQYTQEYQSQRIEMEQITRSHDYLSPQFIETKKKLIRAFYIMSFFLSFVFLLLLAIGILLILYSVGIFDFGLENPSFNIIRSIFAGIWNISLFFAFNKIIKSFTRLQKKTTKKFSFM</sequence>
<keyword evidence="1" id="KW-0812">Transmembrane</keyword>
<feature type="transmembrane region" description="Helical" evidence="1">
    <location>
        <begin position="27"/>
        <end position="49"/>
    </location>
</feature>
<evidence type="ECO:0000313" key="2">
    <source>
        <dbReference type="EMBL" id="QEE18047.1"/>
    </source>
</evidence>
<gene>
    <name evidence="2" type="ORF">DSAG12_03885</name>
</gene>